<feature type="transmembrane region" description="Helical" evidence="7">
    <location>
        <begin position="21"/>
        <end position="40"/>
    </location>
</feature>
<evidence type="ECO:0000256" key="3">
    <source>
        <dbReference type="ARBA" id="ARBA00022692"/>
    </source>
</evidence>
<feature type="transmembrane region" description="Helical" evidence="7">
    <location>
        <begin position="634"/>
        <end position="654"/>
    </location>
</feature>
<feature type="domain" description="ABC3 transporter permease C-terminal" evidence="8">
    <location>
        <begin position="468"/>
        <end position="588"/>
    </location>
</feature>
<evidence type="ECO:0000313" key="10">
    <source>
        <dbReference type="Proteomes" id="UP000321662"/>
    </source>
</evidence>
<dbReference type="InterPro" id="IPR038766">
    <property type="entry name" value="Membrane_comp_ABC_pdt"/>
</dbReference>
<feature type="transmembrane region" description="Helical" evidence="7">
    <location>
        <begin position="556"/>
        <end position="579"/>
    </location>
</feature>
<dbReference type="PANTHER" id="PTHR30287">
    <property type="entry name" value="MEMBRANE COMPONENT OF PREDICTED ABC SUPERFAMILY METABOLITE UPTAKE TRANSPORTER"/>
    <property type="match status" value="1"/>
</dbReference>
<evidence type="ECO:0000256" key="6">
    <source>
        <dbReference type="SAM" id="Coils"/>
    </source>
</evidence>
<evidence type="ECO:0000256" key="1">
    <source>
        <dbReference type="ARBA" id="ARBA00004651"/>
    </source>
</evidence>
<feature type="transmembrane region" description="Helical" evidence="7">
    <location>
        <begin position="510"/>
        <end position="536"/>
    </location>
</feature>
<feature type="transmembrane region" description="Helical" evidence="7">
    <location>
        <begin position="865"/>
        <end position="885"/>
    </location>
</feature>
<comment type="subcellular location">
    <subcellularLocation>
        <location evidence="1">Cell membrane</location>
        <topology evidence="1">Multi-pass membrane protein</topology>
    </subcellularLocation>
</comment>
<dbReference type="InterPro" id="IPR003838">
    <property type="entry name" value="ABC3_permease_C"/>
</dbReference>
<evidence type="ECO:0000256" key="4">
    <source>
        <dbReference type="ARBA" id="ARBA00022989"/>
    </source>
</evidence>
<keyword evidence="5 7" id="KW-0472">Membrane</keyword>
<sequence>MEVKKSALWKDTFREITRSKTRFLSIFAIILIGVAFYAGLSATGPVMNDTADSYYDEQNLSDLHVFSTMGLADEDKELLDSVENAEINYLYTKDVILSGTGLTSKVYGWNENLENVNTLKIIEGRLPEATDEIALDHTSNYADEYAIGDSVTFNEDSSDDQDDVLTERTFEVVGFVKSPLYIERSNRGNTTIGNGNLDGFSVVLSEVFDMDIYTDAHVLFDQSSQYESYTEDYQSFIKKKTNDVEEVFSGRPEERYDKLYEEIETEINDGYTEIEDAKQELEEGRQELKDSRNEIDEGYADYEAGLDELESEEANARAEIENERDNLNQALNEVQANKNQLREAQREGTAAYQQLQAQEEQIIAGLEELDNAENQLEQELTASREELEQARVELEEAEADYQEGLEEFKEEEAKANKEIEEAQADLADAEEQLAELEEPEYFVKDRTSNPGYEEFSENADRISAIAKIFPVFFFMLAALISLTTMTRMVDEGRNQIGTLKALGYGNTSIAAKYFIYAFIATSFGSVIGLFLGYWLFPNVILDAYSTLYNLPEAQTQFYWNYALISIIAALLATGLSTLVSVRLSLRSNAATLLRPKAPKKGKRIFLERLPFIWKRFSFTQKVSSRNLFRYKRRMLMTLFGVAGGTALLLTGFGLSDSIADITDLQFGEINLYQAIVTEDPNATESEQQSIAKTLDEVDGFEEQLQSLQESVTVEKDSEMRDATLLVPDDKEMFKDFVVLRDRNDQSIRYDLKKEGAVITDKLADLLDVNIGDTVEMEWEEGETATIDIAGISEQYVEHYVYMSKEYYEQVIDEDISYNTSLLKYEDSINEDELGEKLTEEDGVLGITFVSSIKEEFQDSMDSLDIVTVVLIISAASLAFVVLYNLTNINVSERIRELSTIKVLGFYDKEVTMYVYRENFVLTVMGILVGFVLGIFMHQFVLQTAELDVMRFVDQIAWSSYLYSFLLMFFFSSLVMIVMHFKLKNVDMVEALKTQD</sequence>
<keyword evidence="2" id="KW-1003">Cell membrane</keyword>
<keyword evidence="6" id="KW-0175">Coiled coil</keyword>
<dbReference type="AlphaFoldDB" id="A0A511AQB8"/>
<evidence type="ECO:0000256" key="7">
    <source>
        <dbReference type="SAM" id="Phobius"/>
    </source>
</evidence>
<feature type="coiled-coil region" evidence="6">
    <location>
        <begin position="260"/>
        <end position="439"/>
    </location>
</feature>
<feature type="transmembrane region" description="Helical" evidence="7">
    <location>
        <begin position="468"/>
        <end position="489"/>
    </location>
</feature>
<evidence type="ECO:0000259" key="8">
    <source>
        <dbReference type="Pfam" id="PF02687"/>
    </source>
</evidence>
<name>A0A511AQB8_9LACT</name>
<evidence type="ECO:0000256" key="2">
    <source>
        <dbReference type="ARBA" id="ARBA00022475"/>
    </source>
</evidence>
<feature type="transmembrane region" description="Helical" evidence="7">
    <location>
        <begin position="919"/>
        <end position="940"/>
    </location>
</feature>
<gene>
    <name evidence="9" type="ORF">AKA01nite_00170</name>
</gene>
<dbReference type="Pfam" id="PF02687">
    <property type="entry name" value="FtsX"/>
    <property type="match status" value="2"/>
</dbReference>
<reference evidence="9 10" key="1">
    <citation type="submission" date="2019-07" db="EMBL/GenBank/DDBJ databases">
        <title>Whole genome shotgun sequence of Alkalibacterium kapii NBRC 103247.</title>
        <authorList>
            <person name="Hosoyama A."/>
            <person name="Uohara A."/>
            <person name="Ohji S."/>
            <person name="Ichikawa N."/>
        </authorList>
    </citation>
    <scope>NUCLEOTIDE SEQUENCE [LARGE SCALE GENOMIC DNA]</scope>
    <source>
        <strain evidence="9 10">NBRC 103247</strain>
    </source>
</reference>
<dbReference type="GO" id="GO:0005886">
    <property type="term" value="C:plasma membrane"/>
    <property type="evidence" value="ECO:0007669"/>
    <property type="project" value="UniProtKB-SubCell"/>
</dbReference>
<feature type="transmembrane region" description="Helical" evidence="7">
    <location>
        <begin position="960"/>
        <end position="980"/>
    </location>
</feature>
<dbReference type="Proteomes" id="UP000321662">
    <property type="component" value="Unassembled WGS sequence"/>
</dbReference>
<keyword evidence="10" id="KW-1185">Reference proteome</keyword>
<dbReference type="PANTHER" id="PTHR30287:SF1">
    <property type="entry name" value="INNER MEMBRANE PROTEIN"/>
    <property type="match status" value="1"/>
</dbReference>
<feature type="domain" description="ABC3 transporter permease C-terminal" evidence="8">
    <location>
        <begin position="869"/>
        <end position="983"/>
    </location>
</feature>
<evidence type="ECO:0000256" key="5">
    <source>
        <dbReference type="ARBA" id="ARBA00023136"/>
    </source>
</evidence>
<comment type="caution">
    <text evidence="9">The sequence shown here is derived from an EMBL/GenBank/DDBJ whole genome shotgun (WGS) entry which is preliminary data.</text>
</comment>
<keyword evidence="4 7" id="KW-1133">Transmembrane helix</keyword>
<keyword evidence="3 7" id="KW-0812">Transmembrane</keyword>
<protein>
    <submittedName>
        <fullName evidence="9">ABC transporter permease</fullName>
    </submittedName>
</protein>
<organism evidence="9 10">
    <name type="scientific">Alkalibacterium kapii</name>
    <dbReference type="NCBI Taxonomy" id="426704"/>
    <lineage>
        <taxon>Bacteria</taxon>
        <taxon>Bacillati</taxon>
        <taxon>Bacillota</taxon>
        <taxon>Bacilli</taxon>
        <taxon>Lactobacillales</taxon>
        <taxon>Carnobacteriaceae</taxon>
        <taxon>Alkalibacterium</taxon>
    </lineage>
</organism>
<accession>A0A511AQB8</accession>
<proteinExistence type="predicted"/>
<dbReference type="EMBL" id="BJUY01000001">
    <property type="protein sequence ID" value="GEK90395.1"/>
    <property type="molecule type" value="Genomic_DNA"/>
</dbReference>
<evidence type="ECO:0000313" key="9">
    <source>
        <dbReference type="EMBL" id="GEK90395.1"/>
    </source>
</evidence>